<feature type="transmembrane region" description="Helical" evidence="2">
    <location>
        <begin position="555"/>
        <end position="577"/>
    </location>
</feature>
<feature type="compositionally biased region" description="Polar residues" evidence="1">
    <location>
        <begin position="1"/>
        <end position="12"/>
    </location>
</feature>
<feature type="region of interest" description="Disordered" evidence="1">
    <location>
        <begin position="1"/>
        <end position="21"/>
    </location>
</feature>
<organism evidence="3 4">
    <name type="scientific">Mycolicibacterium austroafricanum</name>
    <name type="common">Mycobacterium austroafricanum</name>
    <dbReference type="NCBI Taxonomy" id="39687"/>
    <lineage>
        <taxon>Bacteria</taxon>
        <taxon>Bacillati</taxon>
        <taxon>Actinomycetota</taxon>
        <taxon>Actinomycetes</taxon>
        <taxon>Mycobacteriales</taxon>
        <taxon>Mycobacteriaceae</taxon>
        <taxon>Mycolicibacterium</taxon>
    </lineage>
</organism>
<feature type="transmembrane region" description="Helical" evidence="2">
    <location>
        <begin position="465"/>
        <end position="484"/>
    </location>
</feature>
<sequence length="735" mass="79520">MTATMEPTTARSAPTAVGEPVPPRRLPVMPLRMADLAVVGAAAGVIAMTGLPSAVRAVSLVVFILIGPGAAVLTWVRIPRRALVSGVPVLGMAVVTLVTITAMWSYRWSPPDILWTQVVAVAGSSAYWYHRNRTSVLAMAHRWHWRSAAPLPAMQDRSVVRQHLSLLLSGLAVAIWLAAVPGLPGVDASYYGLLFSGSGPLLAVSIALCSWAFLVAVRDRKLLPAATAIAAAIIVARVTTVAATEVPLWDWTYKHLAVVDYLMVHDRIMPDGTDIYAQWTAFFAVWAWFCEATGLLAITAAHYFTPVIHVLIALTVYSASRIVGQSRRTALAAAFIVEVVNWVGQDYFAPQAWALVLGFGLLGLLLASPRSKASGILGIVVFAAMVPTHQLTPFWVVGVAFLLCAFKRARPRWVAFAMAAIALGYLLLNLEAVLPYGLLSGGSPIDNAASNVLTSGLPAKDFTSAVVRSLSIVVILTAFGCAVWRWRRKRPVFALGILAFSSFGLLFGQSYGGEAIFRVYMYALLGCALLIAPALIGAVDGVASGVRRAPAKAAAIAGLTAASVAGLHGYVALWPMIYETREQVELMDRITDGADVRTRLVTLRLGGMPTRLNASYAEVTLHNPFFDATIGYDLWDGLDPDLPQLKAQFPTPQDIKTLDDYAQYDAFRAYVLFSEQSTKAVRYYGDFRPEAVDIVKDALRRSPNWTVFYEDGETVVFRTAHEWDVPAQTTADRSG</sequence>
<reference evidence="3" key="1">
    <citation type="submission" date="2023-07" db="EMBL/GenBank/DDBJ databases">
        <title>Degradation of tert-butanol by M. austroafricanum TBA100.</title>
        <authorList>
            <person name="Helbich S."/>
            <person name="Vainshtein Y."/>
        </authorList>
    </citation>
    <scope>NUCLEOTIDE SEQUENCE</scope>
    <source>
        <strain evidence="3">TBA100</strain>
    </source>
</reference>
<feature type="transmembrane region" description="Helical" evidence="2">
    <location>
        <begin position="491"/>
        <end position="508"/>
    </location>
</feature>
<accession>A0ABT8HHR6</accession>
<proteinExistence type="predicted"/>
<evidence type="ECO:0008006" key="5">
    <source>
        <dbReference type="Google" id="ProtNLM"/>
    </source>
</evidence>
<evidence type="ECO:0000256" key="2">
    <source>
        <dbReference type="SAM" id="Phobius"/>
    </source>
</evidence>
<feature type="transmembrane region" description="Helical" evidence="2">
    <location>
        <begin position="352"/>
        <end position="369"/>
    </location>
</feature>
<feature type="transmembrane region" description="Helical" evidence="2">
    <location>
        <begin position="164"/>
        <end position="184"/>
    </location>
</feature>
<evidence type="ECO:0000313" key="3">
    <source>
        <dbReference type="EMBL" id="MDN4520301.1"/>
    </source>
</evidence>
<feature type="transmembrane region" description="Helical" evidence="2">
    <location>
        <begin position="57"/>
        <end position="76"/>
    </location>
</feature>
<keyword evidence="4" id="KW-1185">Reference proteome</keyword>
<feature type="transmembrane region" description="Helical" evidence="2">
    <location>
        <begin position="83"/>
        <end position="106"/>
    </location>
</feature>
<evidence type="ECO:0000313" key="4">
    <source>
        <dbReference type="Proteomes" id="UP001172687"/>
    </source>
</evidence>
<feature type="transmembrane region" description="Helical" evidence="2">
    <location>
        <begin position="413"/>
        <end position="434"/>
    </location>
</feature>
<keyword evidence="2" id="KW-1133">Transmembrane helix</keyword>
<feature type="transmembrane region" description="Helical" evidence="2">
    <location>
        <begin position="375"/>
        <end position="406"/>
    </location>
</feature>
<evidence type="ECO:0000256" key="1">
    <source>
        <dbReference type="SAM" id="MobiDB-lite"/>
    </source>
</evidence>
<comment type="caution">
    <text evidence="3">The sequence shown here is derived from an EMBL/GenBank/DDBJ whole genome shotgun (WGS) entry which is preliminary data.</text>
</comment>
<dbReference type="EMBL" id="JAUHTC010000072">
    <property type="protein sequence ID" value="MDN4520301.1"/>
    <property type="molecule type" value="Genomic_DNA"/>
</dbReference>
<protein>
    <recommendedName>
        <fullName evidence="5">Arabinofuranosyltransferase AftA N-terminal domain-containing protein</fullName>
    </recommendedName>
</protein>
<feature type="transmembrane region" description="Helical" evidence="2">
    <location>
        <begin position="190"/>
        <end position="215"/>
    </location>
</feature>
<feature type="transmembrane region" description="Helical" evidence="2">
    <location>
        <begin position="222"/>
        <end position="243"/>
    </location>
</feature>
<feature type="transmembrane region" description="Helical" evidence="2">
    <location>
        <begin position="33"/>
        <end position="51"/>
    </location>
</feature>
<feature type="transmembrane region" description="Helical" evidence="2">
    <location>
        <begin position="295"/>
        <end position="319"/>
    </location>
</feature>
<keyword evidence="2" id="KW-0812">Transmembrane</keyword>
<keyword evidence="2" id="KW-0472">Membrane</keyword>
<dbReference type="RefSeq" id="WP_208676409.1">
    <property type="nucleotide sequence ID" value="NZ_CP070380.1"/>
</dbReference>
<feature type="transmembrane region" description="Helical" evidence="2">
    <location>
        <begin position="520"/>
        <end position="543"/>
    </location>
</feature>
<feature type="transmembrane region" description="Helical" evidence="2">
    <location>
        <begin position="112"/>
        <end position="129"/>
    </location>
</feature>
<dbReference type="Proteomes" id="UP001172687">
    <property type="component" value="Unassembled WGS sequence"/>
</dbReference>
<gene>
    <name evidence="3" type="ORF">QYF68_21115</name>
</gene>
<name>A0ABT8HHR6_MYCAO</name>